<dbReference type="EMBL" id="LUTY01002710">
    <property type="protein sequence ID" value="OAD19664.1"/>
    <property type="molecule type" value="Genomic_DNA"/>
</dbReference>
<evidence type="ECO:0008006" key="3">
    <source>
        <dbReference type="Google" id="ProtNLM"/>
    </source>
</evidence>
<protein>
    <recommendedName>
        <fullName evidence="3">Restriction endonuclease type IV Mrr domain-containing protein</fullName>
    </recommendedName>
</protein>
<evidence type="ECO:0000313" key="2">
    <source>
        <dbReference type="Proteomes" id="UP000076962"/>
    </source>
</evidence>
<evidence type="ECO:0000313" key="1">
    <source>
        <dbReference type="EMBL" id="OAD19664.1"/>
    </source>
</evidence>
<gene>
    <name evidence="1" type="ORF">THIOM_004687</name>
</gene>
<comment type="caution">
    <text evidence="1">The sequence shown here is derived from an EMBL/GenBank/DDBJ whole genome shotgun (WGS) entry which is preliminary data.</text>
</comment>
<keyword evidence="2" id="KW-1185">Reference proteome</keyword>
<organism evidence="1 2">
    <name type="scientific">Candidatus Thiomargarita nelsonii</name>
    <dbReference type="NCBI Taxonomy" id="1003181"/>
    <lineage>
        <taxon>Bacteria</taxon>
        <taxon>Pseudomonadati</taxon>
        <taxon>Pseudomonadota</taxon>
        <taxon>Gammaproteobacteria</taxon>
        <taxon>Thiotrichales</taxon>
        <taxon>Thiotrichaceae</taxon>
        <taxon>Thiomargarita</taxon>
    </lineage>
</organism>
<name>A0A176RV97_9GAMM</name>
<sequence length="98" mass="11273">MIIPKAVKIVIIAFSLNFKLELTISDENHSEIDVHGGAGMEQWVAESKWQRGRKVGPGDIEKLLDKAEVVKKDRQAERMRIWFFSYEGFSEEALEFCT</sequence>
<dbReference type="Proteomes" id="UP000076962">
    <property type="component" value="Unassembled WGS sequence"/>
</dbReference>
<proteinExistence type="predicted"/>
<dbReference type="AlphaFoldDB" id="A0A176RV97"/>
<reference evidence="1 2" key="1">
    <citation type="submission" date="2016-05" db="EMBL/GenBank/DDBJ databases">
        <title>Single-cell genome of chain-forming Candidatus Thiomargarita nelsonii and comparison to other large sulfur-oxidizing bacteria.</title>
        <authorList>
            <person name="Winkel M."/>
            <person name="Salman V."/>
            <person name="Woyke T."/>
            <person name="Schulz-Vogt H."/>
            <person name="Richter M."/>
            <person name="Flood B."/>
            <person name="Bailey J."/>
            <person name="Amann R."/>
            <person name="Mussmann M."/>
        </authorList>
    </citation>
    <scope>NUCLEOTIDE SEQUENCE [LARGE SCALE GENOMIC DNA]</scope>
    <source>
        <strain evidence="1 2">THI036</strain>
    </source>
</reference>
<accession>A0A176RV97</accession>